<evidence type="ECO:0000256" key="1">
    <source>
        <dbReference type="SAM" id="MobiDB-lite"/>
    </source>
</evidence>
<dbReference type="KEGG" id="hfv:R50_2050"/>
<feature type="region of interest" description="Disordered" evidence="1">
    <location>
        <begin position="1"/>
        <end position="53"/>
    </location>
</feature>
<proteinExistence type="predicted"/>
<name>A0A6F8ZHS9_9FIRM</name>
<gene>
    <name evidence="2" type="ORF">R50_2050</name>
</gene>
<evidence type="ECO:0000313" key="3">
    <source>
        <dbReference type="Proteomes" id="UP000503399"/>
    </source>
</evidence>
<reference evidence="2 3" key="1">
    <citation type="submission" date="2020-02" db="EMBL/GenBank/DDBJ databases">
        <authorList>
            <person name="Hogendoorn C."/>
        </authorList>
    </citation>
    <scope>NUCLEOTIDE SEQUENCE [LARGE SCALE GENOMIC DNA]</scope>
    <source>
        <strain evidence="2">R501</strain>
    </source>
</reference>
<keyword evidence="3" id="KW-1185">Reference proteome</keyword>
<accession>A0A6F8ZHS9</accession>
<evidence type="ECO:0000313" key="2">
    <source>
        <dbReference type="EMBL" id="CAB1129547.1"/>
    </source>
</evidence>
<dbReference type="Proteomes" id="UP000503399">
    <property type="component" value="Chromosome"/>
</dbReference>
<protein>
    <submittedName>
        <fullName evidence="2">Uncharacterized protein</fullName>
    </submittedName>
</protein>
<sequence length="167" mass="18492">MQRPKRDVRRSQRRPDGAGPLQIGVQDPPPDLSHRLSFRPAVDHPHRHHTPRLPRRFRVGHHRRRLVEHPTFGAICQRFGLWVSDRIAKDPFLRTSGRPDPPGSARFGPVSGGNDPNGPRGVPISCGILRRHTTYGGDRHESGRRLPGSLGLAGPGEQQHGLQSAGT</sequence>
<dbReference type="AlphaFoldDB" id="A0A6F8ZHS9"/>
<organism evidence="2 3">
    <name type="scientific">Candidatus Hydrogenisulfobacillus filiaventi</name>
    <dbReference type="NCBI Taxonomy" id="2707344"/>
    <lineage>
        <taxon>Bacteria</taxon>
        <taxon>Bacillati</taxon>
        <taxon>Bacillota</taxon>
        <taxon>Clostridia</taxon>
        <taxon>Eubacteriales</taxon>
        <taxon>Clostridiales Family XVII. Incertae Sedis</taxon>
        <taxon>Candidatus Hydrogenisulfobacillus</taxon>
    </lineage>
</organism>
<dbReference type="EMBL" id="LR778114">
    <property type="protein sequence ID" value="CAB1129547.1"/>
    <property type="molecule type" value="Genomic_DNA"/>
</dbReference>
<feature type="region of interest" description="Disordered" evidence="1">
    <location>
        <begin position="93"/>
        <end position="167"/>
    </location>
</feature>